<gene>
    <name evidence="1" type="ORF">BaRGS_00013669</name>
</gene>
<organism evidence="1 2">
    <name type="scientific">Batillaria attramentaria</name>
    <dbReference type="NCBI Taxonomy" id="370345"/>
    <lineage>
        <taxon>Eukaryota</taxon>
        <taxon>Metazoa</taxon>
        <taxon>Spiralia</taxon>
        <taxon>Lophotrochozoa</taxon>
        <taxon>Mollusca</taxon>
        <taxon>Gastropoda</taxon>
        <taxon>Caenogastropoda</taxon>
        <taxon>Sorbeoconcha</taxon>
        <taxon>Cerithioidea</taxon>
        <taxon>Batillariidae</taxon>
        <taxon>Batillaria</taxon>
    </lineage>
</organism>
<name>A0ABD0L5Z7_9CAEN</name>
<dbReference type="AlphaFoldDB" id="A0ABD0L5Z7"/>
<protein>
    <submittedName>
        <fullName evidence="1">Uncharacterized protein</fullName>
    </submittedName>
</protein>
<proteinExistence type="predicted"/>
<evidence type="ECO:0000313" key="2">
    <source>
        <dbReference type="Proteomes" id="UP001519460"/>
    </source>
</evidence>
<sequence>MQSVSELDLIAYELGRSDPLSRQRIGHSSWTPGECTNLPIQRYCTPKEMNCIKPPHGKRASMSMTTGDLLSCTSQCKCQPEGYGCRFNNAPHAINTSRTSLPRVLNRQIDLYSASVWSWPASSSKPGDFIRL</sequence>
<comment type="caution">
    <text evidence="1">The sequence shown here is derived from an EMBL/GenBank/DDBJ whole genome shotgun (WGS) entry which is preliminary data.</text>
</comment>
<reference evidence="1 2" key="1">
    <citation type="journal article" date="2023" name="Sci. Data">
        <title>Genome assembly of the Korean intertidal mud-creeper Batillaria attramentaria.</title>
        <authorList>
            <person name="Patra A.K."/>
            <person name="Ho P.T."/>
            <person name="Jun S."/>
            <person name="Lee S.J."/>
            <person name="Kim Y."/>
            <person name="Won Y.J."/>
        </authorList>
    </citation>
    <scope>NUCLEOTIDE SEQUENCE [LARGE SCALE GENOMIC DNA]</scope>
    <source>
        <strain evidence="1">Wonlab-2016</strain>
    </source>
</reference>
<accession>A0ABD0L5Z7</accession>
<dbReference type="EMBL" id="JACVVK020000078">
    <property type="protein sequence ID" value="KAK7495029.1"/>
    <property type="molecule type" value="Genomic_DNA"/>
</dbReference>
<dbReference type="Proteomes" id="UP001519460">
    <property type="component" value="Unassembled WGS sequence"/>
</dbReference>
<evidence type="ECO:0000313" key="1">
    <source>
        <dbReference type="EMBL" id="KAK7495029.1"/>
    </source>
</evidence>
<keyword evidence="2" id="KW-1185">Reference proteome</keyword>